<feature type="region of interest" description="Disordered" evidence="1">
    <location>
        <begin position="244"/>
        <end position="271"/>
    </location>
</feature>
<accession>A0AAV8X792</accession>
<evidence type="ECO:0000313" key="3">
    <source>
        <dbReference type="EMBL" id="KAJ8934413.1"/>
    </source>
</evidence>
<protein>
    <submittedName>
        <fullName evidence="3">Uncharacterized protein</fullName>
    </submittedName>
</protein>
<keyword evidence="2" id="KW-1133">Transmembrane helix</keyword>
<feature type="compositionally biased region" description="Low complexity" evidence="1">
    <location>
        <begin position="249"/>
        <end position="261"/>
    </location>
</feature>
<dbReference type="AlphaFoldDB" id="A0AAV8X792"/>
<sequence length="307" mass="35417">MNKMSIAKKEIIRIKESNSGDLLWLLILFFILVVTAAIILILCCLCKQCPLYLYLPPKRRKQTPEVEKVEKIKILGSGQGRESKSVQVAEWFGRREAWTPEHVVVDAEAESLRRHEVERGSDRGGAKRTIYRQSQIHQEPSRDHLYIREGNTDILRLITRGGEQQRPVTLVADQTYMADNGKDILMRRFIDQQQAEAAKAQVLLPNAVNRLQTEHELLEASLRQQNALLRQILLDRERDLRLETQSLPAGTQTDQDAGTQTEPQYLRPQDAKLDPIMTKARLVMMKLQLLKRELKDETDKKYMLGEK</sequence>
<dbReference type="Proteomes" id="UP001162156">
    <property type="component" value="Unassembled WGS sequence"/>
</dbReference>
<keyword evidence="4" id="KW-1185">Reference proteome</keyword>
<evidence type="ECO:0000256" key="1">
    <source>
        <dbReference type="SAM" id="MobiDB-lite"/>
    </source>
</evidence>
<keyword evidence="2" id="KW-0472">Membrane</keyword>
<reference evidence="3" key="1">
    <citation type="journal article" date="2023" name="Insect Mol. Biol.">
        <title>Genome sequencing provides insights into the evolution of gene families encoding plant cell wall-degrading enzymes in longhorned beetles.</title>
        <authorList>
            <person name="Shin N.R."/>
            <person name="Okamura Y."/>
            <person name="Kirsch R."/>
            <person name="Pauchet Y."/>
        </authorList>
    </citation>
    <scope>NUCLEOTIDE SEQUENCE</scope>
    <source>
        <strain evidence="3">RBIC_L_NR</strain>
    </source>
</reference>
<evidence type="ECO:0000313" key="4">
    <source>
        <dbReference type="Proteomes" id="UP001162156"/>
    </source>
</evidence>
<name>A0AAV8X792_9CUCU</name>
<dbReference type="EMBL" id="JANEYF010003732">
    <property type="protein sequence ID" value="KAJ8934413.1"/>
    <property type="molecule type" value="Genomic_DNA"/>
</dbReference>
<organism evidence="3 4">
    <name type="scientific">Rhamnusium bicolor</name>
    <dbReference type="NCBI Taxonomy" id="1586634"/>
    <lineage>
        <taxon>Eukaryota</taxon>
        <taxon>Metazoa</taxon>
        <taxon>Ecdysozoa</taxon>
        <taxon>Arthropoda</taxon>
        <taxon>Hexapoda</taxon>
        <taxon>Insecta</taxon>
        <taxon>Pterygota</taxon>
        <taxon>Neoptera</taxon>
        <taxon>Endopterygota</taxon>
        <taxon>Coleoptera</taxon>
        <taxon>Polyphaga</taxon>
        <taxon>Cucujiformia</taxon>
        <taxon>Chrysomeloidea</taxon>
        <taxon>Cerambycidae</taxon>
        <taxon>Lepturinae</taxon>
        <taxon>Rhagiini</taxon>
        <taxon>Rhamnusium</taxon>
    </lineage>
</organism>
<evidence type="ECO:0000256" key="2">
    <source>
        <dbReference type="SAM" id="Phobius"/>
    </source>
</evidence>
<keyword evidence="2" id="KW-0812">Transmembrane</keyword>
<proteinExistence type="predicted"/>
<gene>
    <name evidence="3" type="ORF">NQ314_013454</name>
</gene>
<feature type="transmembrane region" description="Helical" evidence="2">
    <location>
        <begin position="21"/>
        <end position="42"/>
    </location>
</feature>
<comment type="caution">
    <text evidence="3">The sequence shown here is derived from an EMBL/GenBank/DDBJ whole genome shotgun (WGS) entry which is preliminary data.</text>
</comment>